<gene>
    <name evidence="1" type="ORF">P3W85_01280</name>
</gene>
<accession>A0ABT6AGY4</accession>
<name>A0ABT6AGY4_9BURK</name>
<dbReference type="RefSeq" id="WP_276263435.1">
    <property type="nucleotide sequence ID" value="NZ_JARJLM010000017.1"/>
</dbReference>
<organism evidence="1 2">
    <name type="scientific">Cupriavidus basilensis</name>
    <dbReference type="NCBI Taxonomy" id="68895"/>
    <lineage>
        <taxon>Bacteria</taxon>
        <taxon>Pseudomonadati</taxon>
        <taxon>Pseudomonadota</taxon>
        <taxon>Betaproteobacteria</taxon>
        <taxon>Burkholderiales</taxon>
        <taxon>Burkholderiaceae</taxon>
        <taxon>Cupriavidus</taxon>
    </lineage>
</organism>
<dbReference type="EMBL" id="JARJLM010000017">
    <property type="protein sequence ID" value="MDF3831597.1"/>
    <property type="molecule type" value="Genomic_DNA"/>
</dbReference>
<protein>
    <submittedName>
        <fullName evidence="1">DUF535 family protein</fullName>
    </submittedName>
</protein>
<dbReference type="PANTHER" id="PTHR38785:SF1">
    <property type="entry name" value="HOMOLOG OF VIRK"/>
    <property type="match status" value="1"/>
</dbReference>
<comment type="caution">
    <text evidence="1">The sequence shown here is derived from an EMBL/GenBank/DDBJ whole genome shotgun (WGS) entry which is preliminary data.</text>
</comment>
<dbReference type="Proteomes" id="UP001216674">
    <property type="component" value="Unassembled WGS sequence"/>
</dbReference>
<reference evidence="1 2" key="1">
    <citation type="submission" date="2023-03" db="EMBL/GenBank/DDBJ databases">
        <title>Draft assemblies of triclosan tolerant bacteria isolated from returned activated sludge.</title>
        <authorList>
            <person name="Van Hamelsveld S."/>
        </authorList>
    </citation>
    <scope>NUCLEOTIDE SEQUENCE [LARGE SCALE GENOMIC DNA]</scope>
    <source>
        <strain evidence="1 2">GW210010_S58</strain>
    </source>
</reference>
<proteinExistence type="predicted"/>
<sequence>MQGPLPNLPWLLGPDTRRLLSQAGPLIYWRYLFTLGAVSAFCHPVGASRWWIKRLKLIGRSTFRRIAVQTWLGAVASCGLLRRVVAARPAVLERPFRPLARFGFDFDERMRIVLEHYRIMHAKLPAAVCERIYLSAGLEWHVPGAGYALRLADSGPNPKEGELAFYWIDKAHGACLAQLSFYLTQGKHGTEVFIGGLQGPSGGSSRDWIREATRACDGLRPKDAVMEALLALAATLGVTRVVAVSRINHVGRQRRTPRAILADYESFWTEAGGRELPCGNMEVPVAQPRRDVMSLPSKKRSAYRRKLQRQEAIEALVRGWLGGPKVAVHGDSEQAVAIA</sequence>
<dbReference type="PANTHER" id="PTHR38785">
    <property type="entry name" value="HOMOLOG OF VIRK"/>
    <property type="match status" value="1"/>
</dbReference>
<evidence type="ECO:0000313" key="2">
    <source>
        <dbReference type="Proteomes" id="UP001216674"/>
    </source>
</evidence>
<evidence type="ECO:0000313" key="1">
    <source>
        <dbReference type="EMBL" id="MDF3831597.1"/>
    </source>
</evidence>
<dbReference type="Pfam" id="PF04393">
    <property type="entry name" value="DUF535"/>
    <property type="match status" value="1"/>
</dbReference>
<dbReference type="InterPro" id="IPR007488">
    <property type="entry name" value="DUF535"/>
</dbReference>
<keyword evidence="2" id="KW-1185">Reference proteome</keyword>